<feature type="signal peptide" evidence="2">
    <location>
        <begin position="1"/>
        <end position="27"/>
    </location>
</feature>
<evidence type="ECO:0000256" key="1">
    <source>
        <dbReference type="SAM" id="MobiDB-lite"/>
    </source>
</evidence>
<evidence type="ECO:0000313" key="6">
    <source>
        <dbReference type="Proteomes" id="UP000318288"/>
    </source>
</evidence>
<reference evidence="5 6" key="1">
    <citation type="submission" date="2019-02" db="EMBL/GenBank/DDBJ databases">
        <title>Deep-cultivation of Planctomycetes and their phenomic and genomic characterization uncovers novel biology.</title>
        <authorList>
            <person name="Wiegand S."/>
            <person name="Jogler M."/>
            <person name="Boedeker C."/>
            <person name="Pinto D."/>
            <person name="Vollmers J."/>
            <person name="Rivas-Marin E."/>
            <person name="Kohn T."/>
            <person name="Peeters S.H."/>
            <person name="Heuer A."/>
            <person name="Rast P."/>
            <person name="Oberbeckmann S."/>
            <person name="Bunk B."/>
            <person name="Jeske O."/>
            <person name="Meyerdierks A."/>
            <person name="Storesund J.E."/>
            <person name="Kallscheuer N."/>
            <person name="Luecker S."/>
            <person name="Lage O.M."/>
            <person name="Pohl T."/>
            <person name="Merkel B.J."/>
            <person name="Hornburger P."/>
            <person name="Mueller R.-W."/>
            <person name="Bruemmer F."/>
            <person name="Labrenz M."/>
            <person name="Spormann A.M."/>
            <person name="Op Den Camp H."/>
            <person name="Overmann J."/>
            <person name="Amann R."/>
            <person name="Jetten M.S.M."/>
            <person name="Mascher T."/>
            <person name="Medema M.H."/>
            <person name="Devos D.P."/>
            <person name="Kaster A.-K."/>
            <person name="Ovreas L."/>
            <person name="Rohde M."/>
            <person name="Galperin M.Y."/>
            <person name="Jogler C."/>
        </authorList>
    </citation>
    <scope>NUCLEOTIDE SEQUENCE [LARGE SCALE GENOMIC DNA]</scope>
    <source>
        <strain evidence="5 6">Poly51</strain>
    </source>
</reference>
<dbReference type="InterPro" id="IPR013783">
    <property type="entry name" value="Ig-like_fold"/>
</dbReference>
<name>A0A5C6F7N5_9BACT</name>
<comment type="caution">
    <text evidence="5">The sequence shown here is derived from an EMBL/GenBank/DDBJ whole genome shotgun (WGS) entry which is preliminary data.</text>
</comment>
<feature type="chain" id="PRO_5022940915" description="DUF5060 domain-containing protein" evidence="2">
    <location>
        <begin position="28"/>
        <end position="806"/>
    </location>
</feature>
<evidence type="ECO:0000259" key="3">
    <source>
        <dbReference type="Pfam" id="PF12904"/>
    </source>
</evidence>
<proteinExistence type="predicted"/>
<feature type="region of interest" description="Disordered" evidence="1">
    <location>
        <begin position="617"/>
        <end position="641"/>
    </location>
</feature>
<dbReference type="EMBL" id="SJPW01000003">
    <property type="protein sequence ID" value="TWU56982.1"/>
    <property type="molecule type" value="Genomic_DNA"/>
</dbReference>
<dbReference type="Proteomes" id="UP000318288">
    <property type="component" value="Unassembled WGS sequence"/>
</dbReference>
<dbReference type="InterPro" id="IPR024749">
    <property type="entry name" value="Collagen-bd_put"/>
</dbReference>
<dbReference type="PANTHER" id="PTHR37836:SF2">
    <property type="entry name" value="DUF4038 DOMAIN-CONTAINING PROTEIN"/>
    <property type="match status" value="1"/>
</dbReference>
<dbReference type="PANTHER" id="PTHR37836">
    <property type="entry name" value="LMO1036 PROTEIN"/>
    <property type="match status" value="1"/>
</dbReference>
<keyword evidence="6" id="KW-1185">Reference proteome</keyword>
<sequence length="806" mass="88156" precursor="true">MNYSHLVRSALAATALVCFVLSPTTRAQDNALGTQDIVLEATDFSIDGTAYYLDQGKWLAIHPERNKSAKTQSAFPSASGKYHVTLEAVGESDGRATYQVAINDSQVGDFTCPISRQTFETGPQFHHMWRDIRVGEGDVVTVSSQIASADGKEFSRARVARIRFTPADAATVAAVKTLGMKAPSKTSHGEALVGPRGNDGDGSVVISGEAKQWHKVTLTLDGPFAHEGDNRPNAFTDLAFNVAFQHESGSPSYTVPGYFAADGNAAESSAEFGTMWRAHLSPDKVGRWTYTISFKQGAGAAIGDNAGTAITLFDGTHGDFQIEDSDKIGRDMRARGRLQYIGKHYLQYAGSKEFFLKVGPDAPETMLGYQDFDNTIARKSGVPLKSWKPHVGDWQSGDPAWKNGKGKGLIGAINYLAKKGCNTFSFLTYNAGGDGDNVWPFVKREDKLHYDCSKLDQWGVILDHGTAKGMHLHFKMQENEMDDNRRGHGDQAGQVPESLDGGKTGVERKLYCRELIARYGHALALNWNIGEENTQSSDEIRDMVNYIHDTDPYHHPIVLHTYPNQQDKQYTPLLGDQSKLTGVSLQNSWNQAHGRTLKWVRQSALAGRPWVCANDEQGPASDGVPADPGYQGNDGTGTQDGKTYTAHDIRKLCLWGTLMAGGGGVEYYFGYKLPENDLVCEDFRSRDTSWDYCRIAVTFFADNAIPFAEMTNADSLIGNIKNGNSKFCFAKQDEIYLVYLPNGGESSLDLSDANGAFTVEWFNPRTGGGLQQGTVGRIAGGKRETLGPPPVDQDQDWLAVVRKSAN</sequence>
<dbReference type="Gene3D" id="3.20.20.80">
    <property type="entry name" value="Glycosidases"/>
    <property type="match status" value="1"/>
</dbReference>
<evidence type="ECO:0000259" key="4">
    <source>
        <dbReference type="Pfam" id="PF16586"/>
    </source>
</evidence>
<gene>
    <name evidence="5" type="ORF">Poly51_29020</name>
</gene>
<evidence type="ECO:0000313" key="5">
    <source>
        <dbReference type="EMBL" id="TWU56982.1"/>
    </source>
</evidence>
<evidence type="ECO:0000256" key="2">
    <source>
        <dbReference type="SAM" id="SignalP"/>
    </source>
</evidence>
<feature type="domain" description="Putative collagen-binding" evidence="3">
    <location>
        <begin position="714"/>
        <end position="801"/>
    </location>
</feature>
<accession>A0A5C6F7N5</accession>
<dbReference type="AlphaFoldDB" id="A0A5C6F7N5"/>
<evidence type="ECO:0008006" key="7">
    <source>
        <dbReference type="Google" id="ProtNLM"/>
    </source>
</evidence>
<dbReference type="OrthoDB" id="246387at2"/>
<keyword evidence="2" id="KW-0732">Signal</keyword>
<dbReference type="Gene3D" id="2.60.40.10">
    <property type="entry name" value="Immunoglobulins"/>
    <property type="match status" value="1"/>
</dbReference>
<dbReference type="InterPro" id="IPR032260">
    <property type="entry name" value="DUF5060"/>
</dbReference>
<organism evidence="5 6">
    <name type="scientific">Rubripirellula tenax</name>
    <dbReference type="NCBI Taxonomy" id="2528015"/>
    <lineage>
        <taxon>Bacteria</taxon>
        <taxon>Pseudomonadati</taxon>
        <taxon>Planctomycetota</taxon>
        <taxon>Planctomycetia</taxon>
        <taxon>Pirellulales</taxon>
        <taxon>Pirellulaceae</taxon>
        <taxon>Rubripirellula</taxon>
    </lineage>
</organism>
<dbReference type="RefSeq" id="WP_146458365.1">
    <property type="nucleotide sequence ID" value="NZ_SJPW01000003.1"/>
</dbReference>
<dbReference type="Pfam" id="PF12904">
    <property type="entry name" value="Collagen_bind_2"/>
    <property type="match status" value="1"/>
</dbReference>
<dbReference type="Pfam" id="PF16586">
    <property type="entry name" value="DUF5060"/>
    <property type="match status" value="1"/>
</dbReference>
<feature type="domain" description="DUF5060" evidence="4">
    <location>
        <begin position="210"/>
        <end position="295"/>
    </location>
</feature>
<protein>
    <recommendedName>
        <fullName evidence="7">DUF5060 domain-containing protein</fullName>
    </recommendedName>
</protein>